<dbReference type="PROSITE" id="PS00760">
    <property type="entry name" value="SPASE_I_2"/>
    <property type="match status" value="1"/>
</dbReference>
<dbReference type="EC" id="3.4.21.89" evidence="4 7"/>
<evidence type="ECO:0000256" key="1">
    <source>
        <dbReference type="ARBA" id="ARBA00000677"/>
    </source>
</evidence>
<dbReference type="InterPro" id="IPR000223">
    <property type="entry name" value="Pept_S26A_signal_pept_1"/>
</dbReference>
<comment type="caution">
    <text evidence="10">The sequence shown here is derived from an EMBL/GenBank/DDBJ whole genome shotgun (WGS) entry which is preliminary data.</text>
</comment>
<dbReference type="InterPro" id="IPR019757">
    <property type="entry name" value="Pept_S26A_signal_pept_1_Lys-AS"/>
</dbReference>
<organism evidence="10 11">
    <name type="scientific">Pontibacillus salipaludis</name>
    <dbReference type="NCBI Taxonomy" id="1697394"/>
    <lineage>
        <taxon>Bacteria</taxon>
        <taxon>Bacillati</taxon>
        <taxon>Bacillota</taxon>
        <taxon>Bacilli</taxon>
        <taxon>Bacillales</taxon>
        <taxon>Bacillaceae</taxon>
        <taxon>Pontibacillus</taxon>
    </lineage>
</organism>
<dbReference type="PROSITE" id="PS00501">
    <property type="entry name" value="SPASE_I_1"/>
    <property type="match status" value="1"/>
</dbReference>
<dbReference type="InterPro" id="IPR019533">
    <property type="entry name" value="Peptidase_S26"/>
</dbReference>
<evidence type="ECO:0000259" key="9">
    <source>
        <dbReference type="Pfam" id="PF10502"/>
    </source>
</evidence>
<keyword evidence="5 7" id="KW-0645">Protease</keyword>
<dbReference type="RefSeq" id="WP_229721325.1">
    <property type="nucleotide sequence ID" value="NZ_BMIN01000034.1"/>
</dbReference>
<evidence type="ECO:0000256" key="8">
    <source>
        <dbReference type="RuleBase" id="RU362042"/>
    </source>
</evidence>
<keyword evidence="11" id="KW-1185">Reference proteome</keyword>
<comment type="catalytic activity">
    <reaction evidence="1 7">
        <text>Cleavage of hydrophobic, N-terminal signal or leader sequences from secreted and periplasmic proteins.</text>
        <dbReference type="EC" id="3.4.21.89"/>
    </reaction>
</comment>
<dbReference type="InterPro" id="IPR019758">
    <property type="entry name" value="Pept_S26A_signal_pept_1_CS"/>
</dbReference>
<dbReference type="EMBL" id="BMIN01000034">
    <property type="protein sequence ID" value="GGD29801.1"/>
    <property type="molecule type" value="Genomic_DNA"/>
</dbReference>
<dbReference type="PROSITE" id="PS00761">
    <property type="entry name" value="SPASE_I_3"/>
    <property type="match status" value="1"/>
</dbReference>
<dbReference type="InterPro" id="IPR036286">
    <property type="entry name" value="LexA/Signal_pep-like_sf"/>
</dbReference>
<comment type="subcellular location">
    <subcellularLocation>
        <location evidence="2">Cell membrane</location>
        <topology evidence="2">Single-pass type II membrane protein</topology>
    </subcellularLocation>
    <subcellularLocation>
        <location evidence="8">Membrane</location>
        <topology evidence="8">Single-pass type II membrane protein</topology>
    </subcellularLocation>
</comment>
<evidence type="ECO:0000256" key="3">
    <source>
        <dbReference type="ARBA" id="ARBA00009370"/>
    </source>
</evidence>
<evidence type="ECO:0000256" key="2">
    <source>
        <dbReference type="ARBA" id="ARBA00004401"/>
    </source>
</evidence>
<evidence type="ECO:0000313" key="11">
    <source>
        <dbReference type="Proteomes" id="UP000642571"/>
    </source>
</evidence>
<evidence type="ECO:0000256" key="7">
    <source>
        <dbReference type="RuleBase" id="RU003993"/>
    </source>
</evidence>
<dbReference type="Proteomes" id="UP000642571">
    <property type="component" value="Unassembled WGS sequence"/>
</dbReference>
<evidence type="ECO:0000313" key="10">
    <source>
        <dbReference type="EMBL" id="GGD29801.1"/>
    </source>
</evidence>
<evidence type="ECO:0000256" key="4">
    <source>
        <dbReference type="ARBA" id="ARBA00013208"/>
    </source>
</evidence>
<dbReference type="NCBIfam" id="TIGR02227">
    <property type="entry name" value="sigpep_I_bact"/>
    <property type="match status" value="1"/>
</dbReference>
<sequence>MKNKILKEILDWTKAIGFALVLAFAIRHFVFATSIVEGTSMDPTLEDGERVMYNKFVYLVGEPERGDIVIIQRPTKNYVKRIIGLPGDTVEVSEDHSLFVNGKQVEQDYLNKQAIQGTFPFSEKEVPEDEYFVMGDNRIVSKDSRNGLGFINHDEVIGRSELVIYPFDELNWTR</sequence>
<name>A0ABQ1QJE4_9BACI</name>
<accession>A0ABQ1QJE4</accession>
<evidence type="ECO:0000256" key="5">
    <source>
        <dbReference type="ARBA" id="ARBA00022670"/>
    </source>
</evidence>
<dbReference type="InterPro" id="IPR019756">
    <property type="entry name" value="Pept_S26A_signal_pept_1_Ser-AS"/>
</dbReference>
<dbReference type="Gene3D" id="2.10.109.10">
    <property type="entry name" value="Umud Fragment, subunit A"/>
    <property type="match status" value="1"/>
</dbReference>
<protein>
    <recommendedName>
        <fullName evidence="4 7">Signal peptidase I</fullName>
        <ecNumber evidence="4 7">3.4.21.89</ecNumber>
    </recommendedName>
</protein>
<proteinExistence type="inferred from homology"/>
<dbReference type="PANTHER" id="PTHR43390:SF1">
    <property type="entry name" value="CHLOROPLAST PROCESSING PEPTIDASE"/>
    <property type="match status" value="1"/>
</dbReference>
<dbReference type="PRINTS" id="PR00727">
    <property type="entry name" value="LEADERPTASE"/>
</dbReference>
<keyword evidence="6 7" id="KW-0378">Hydrolase</keyword>
<dbReference type="SUPFAM" id="SSF51306">
    <property type="entry name" value="LexA/Signal peptidase"/>
    <property type="match status" value="1"/>
</dbReference>
<reference evidence="11" key="1">
    <citation type="journal article" date="2019" name="Int. J. Syst. Evol. Microbiol.">
        <title>The Global Catalogue of Microorganisms (GCM) 10K type strain sequencing project: providing services to taxonomists for standard genome sequencing and annotation.</title>
        <authorList>
            <consortium name="The Broad Institute Genomics Platform"/>
            <consortium name="The Broad Institute Genome Sequencing Center for Infectious Disease"/>
            <person name="Wu L."/>
            <person name="Ma J."/>
        </authorList>
    </citation>
    <scope>NUCLEOTIDE SEQUENCE [LARGE SCALE GENOMIC DNA]</scope>
    <source>
        <strain evidence="11">CGMCC 1.15353</strain>
    </source>
</reference>
<comment type="similarity">
    <text evidence="3 8">Belongs to the peptidase S26 family.</text>
</comment>
<dbReference type="CDD" id="cd06530">
    <property type="entry name" value="S26_SPase_I"/>
    <property type="match status" value="1"/>
</dbReference>
<evidence type="ECO:0000256" key="6">
    <source>
        <dbReference type="ARBA" id="ARBA00022801"/>
    </source>
</evidence>
<feature type="domain" description="Peptidase S26" evidence="9">
    <location>
        <begin position="10"/>
        <end position="164"/>
    </location>
</feature>
<gene>
    <name evidence="10" type="primary">sipT</name>
    <name evidence="10" type="ORF">GCM10011389_41710</name>
</gene>
<dbReference type="Pfam" id="PF10502">
    <property type="entry name" value="Peptidase_S26"/>
    <property type="match status" value="1"/>
</dbReference>
<dbReference type="PANTHER" id="PTHR43390">
    <property type="entry name" value="SIGNAL PEPTIDASE I"/>
    <property type="match status" value="1"/>
</dbReference>